<evidence type="ECO:0000313" key="1">
    <source>
        <dbReference type="EMBL" id="CAG7817046.1"/>
    </source>
</evidence>
<accession>A0A8J2P702</accession>
<gene>
    <name evidence="1" type="ORF">AFUS01_LOCUS27634</name>
</gene>
<proteinExistence type="predicted"/>
<comment type="caution">
    <text evidence="1">The sequence shown here is derived from an EMBL/GenBank/DDBJ whole genome shotgun (WGS) entry which is preliminary data.</text>
</comment>
<dbReference type="EMBL" id="CAJVCH010385435">
    <property type="protein sequence ID" value="CAG7817046.1"/>
    <property type="molecule type" value="Genomic_DNA"/>
</dbReference>
<sequence length="83" mass="9615">MAVFIVPAKLTVTCCTYYVNFTIYNPLCIPPVVIIFGNQRNKYGFIYPGIRTSQVVFWEDRGTGRSSLELLYLRHPVSWIPNR</sequence>
<keyword evidence="2" id="KW-1185">Reference proteome</keyword>
<dbReference type="Proteomes" id="UP000708208">
    <property type="component" value="Unassembled WGS sequence"/>
</dbReference>
<protein>
    <submittedName>
        <fullName evidence="1">Uncharacterized protein</fullName>
    </submittedName>
</protein>
<evidence type="ECO:0000313" key="2">
    <source>
        <dbReference type="Proteomes" id="UP000708208"/>
    </source>
</evidence>
<name>A0A8J2P702_9HEXA</name>
<reference evidence="1" key="1">
    <citation type="submission" date="2021-06" db="EMBL/GenBank/DDBJ databases">
        <authorList>
            <person name="Hodson N. C."/>
            <person name="Mongue J. A."/>
            <person name="Jaron S. K."/>
        </authorList>
    </citation>
    <scope>NUCLEOTIDE SEQUENCE</scope>
</reference>
<organism evidence="1 2">
    <name type="scientific">Allacma fusca</name>
    <dbReference type="NCBI Taxonomy" id="39272"/>
    <lineage>
        <taxon>Eukaryota</taxon>
        <taxon>Metazoa</taxon>
        <taxon>Ecdysozoa</taxon>
        <taxon>Arthropoda</taxon>
        <taxon>Hexapoda</taxon>
        <taxon>Collembola</taxon>
        <taxon>Symphypleona</taxon>
        <taxon>Sminthuridae</taxon>
        <taxon>Allacma</taxon>
    </lineage>
</organism>
<dbReference type="AlphaFoldDB" id="A0A8J2P702"/>